<dbReference type="NCBIfam" id="TIGR03585">
    <property type="entry name" value="PseH"/>
    <property type="match status" value="1"/>
</dbReference>
<accession>N8XNG1</accession>
<dbReference type="RefSeq" id="WP_004801874.1">
    <property type="nucleotide sequence ID" value="NZ_KB849439.1"/>
</dbReference>
<dbReference type="Pfam" id="PF13302">
    <property type="entry name" value="Acetyltransf_3"/>
    <property type="match status" value="1"/>
</dbReference>
<dbReference type="SUPFAM" id="SSF55729">
    <property type="entry name" value="Acyl-CoA N-acyltransferases (Nat)"/>
    <property type="match status" value="1"/>
</dbReference>
<dbReference type="eggNOG" id="COG1670">
    <property type="taxonomic scope" value="Bacteria"/>
</dbReference>
<feature type="domain" description="N-acetyltransferase" evidence="1">
    <location>
        <begin position="7"/>
        <end position="171"/>
    </location>
</feature>
<dbReference type="HOGENOM" id="CLU_013985_3_2_6"/>
<protein>
    <submittedName>
        <fullName evidence="2">Pseudaminic acid biosynthesis N-acetyl transferase</fullName>
    </submittedName>
</protein>
<dbReference type="InterPro" id="IPR020036">
    <property type="entry name" value="PseH"/>
</dbReference>
<evidence type="ECO:0000259" key="1">
    <source>
        <dbReference type="PROSITE" id="PS51186"/>
    </source>
</evidence>
<dbReference type="GO" id="GO:0016747">
    <property type="term" value="F:acyltransferase activity, transferring groups other than amino-acyl groups"/>
    <property type="evidence" value="ECO:0007669"/>
    <property type="project" value="InterPro"/>
</dbReference>
<dbReference type="EMBL" id="APPH01000004">
    <property type="protein sequence ID" value="ENV10549.1"/>
    <property type="molecule type" value="Genomic_DNA"/>
</dbReference>
<dbReference type="Proteomes" id="UP000013209">
    <property type="component" value="Unassembled WGS sequence"/>
</dbReference>
<dbReference type="PATRIC" id="fig|1144672.3.peg.307"/>
<reference evidence="2 3" key="1">
    <citation type="submission" date="2013-02" db="EMBL/GenBank/DDBJ databases">
        <title>The Genome Sequence of Acinetobacter sp. CIP 56.2.</title>
        <authorList>
            <consortium name="The Broad Institute Genome Sequencing Platform"/>
            <consortium name="The Broad Institute Genome Sequencing Center for Infectious Disease"/>
            <person name="Cerqueira G."/>
            <person name="Feldgarden M."/>
            <person name="Courvalin P."/>
            <person name="Perichon B."/>
            <person name="Grillot-Courvalin C."/>
            <person name="Clermont D."/>
            <person name="Rocha E."/>
            <person name="Yoon E.-J."/>
            <person name="Nemec A."/>
            <person name="Walker B."/>
            <person name="Young S.K."/>
            <person name="Zeng Q."/>
            <person name="Gargeya S."/>
            <person name="Fitzgerald M."/>
            <person name="Haas B."/>
            <person name="Abouelleil A."/>
            <person name="Alvarado L."/>
            <person name="Arachchi H.M."/>
            <person name="Berlin A.M."/>
            <person name="Chapman S.B."/>
            <person name="Dewar J."/>
            <person name="Goldberg J."/>
            <person name="Griggs A."/>
            <person name="Gujja S."/>
            <person name="Hansen M."/>
            <person name="Howarth C."/>
            <person name="Imamovic A."/>
            <person name="Larimer J."/>
            <person name="McCowan C."/>
            <person name="Murphy C."/>
            <person name="Neiman D."/>
            <person name="Pearson M."/>
            <person name="Priest M."/>
            <person name="Roberts A."/>
            <person name="Saif S."/>
            <person name="Shea T."/>
            <person name="Sisk P."/>
            <person name="Sykes S."/>
            <person name="Wortman J."/>
            <person name="Nusbaum C."/>
            <person name="Birren B."/>
        </authorList>
    </citation>
    <scope>NUCLEOTIDE SEQUENCE [LARGE SCALE GENOMIC DNA]</scope>
    <source>
        <strain evidence="2 3">CIP 56.2</strain>
    </source>
</reference>
<sequence length="171" mass="20400">MIENDDAKLRVLAHEDLEMVLQWRNHDDIRKWMVNSDIIVLNDHLNWFERNKIKTDRLFFIFEYQQQPQGYVSFIAIPNSSAYEWGFYIKPDAEKGIGKLLGHTALNHAFNQLNFKKIFGQVLDFNQKSVSFHKKMGFVQEGVLRKHFKDQRGEFDIYQFGLLQTEWLESK</sequence>
<dbReference type="PANTHER" id="PTHR43415">
    <property type="entry name" value="SPERMIDINE N(1)-ACETYLTRANSFERASE"/>
    <property type="match status" value="1"/>
</dbReference>
<dbReference type="InterPro" id="IPR000182">
    <property type="entry name" value="GNAT_dom"/>
</dbReference>
<dbReference type="PANTHER" id="PTHR43415:SF3">
    <property type="entry name" value="GNAT-FAMILY ACETYLTRANSFERASE"/>
    <property type="match status" value="1"/>
</dbReference>
<organism evidence="2 3">
    <name type="scientific">Acinetobacter higginsii</name>
    <dbReference type="NCBI Taxonomy" id="70347"/>
    <lineage>
        <taxon>Bacteria</taxon>
        <taxon>Pseudomonadati</taxon>
        <taxon>Pseudomonadota</taxon>
        <taxon>Gammaproteobacteria</taxon>
        <taxon>Moraxellales</taxon>
        <taxon>Moraxellaceae</taxon>
        <taxon>Acinetobacter</taxon>
    </lineage>
</organism>
<evidence type="ECO:0000313" key="3">
    <source>
        <dbReference type="Proteomes" id="UP000013209"/>
    </source>
</evidence>
<dbReference type="Gene3D" id="3.40.630.30">
    <property type="match status" value="1"/>
</dbReference>
<dbReference type="STRING" id="1144672.F966_00313"/>
<dbReference type="AlphaFoldDB" id="N8XNG1"/>
<proteinExistence type="predicted"/>
<name>N8XNG1_9GAMM</name>
<comment type="caution">
    <text evidence="2">The sequence shown here is derived from an EMBL/GenBank/DDBJ whole genome shotgun (WGS) entry which is preliminary data.</text>
</comment>
<gene>
    <name evidence="2" type="ORF">F966_00313</name>
</gene>
<dbReference type="PROSITE" id="PS51186">
    <property type="entry name" value="GNAT"/>
    <property type="match status" value="1"/>
</dbReference>
<keyword evidence="2" id="KW-0808">Transferase</keyword>
<evidence type="ECO:0000313" key="2">
    <source>
        <dbReference type="EMBL" id="ENV10549.1"/>
    </source>
</evidence>
<dbReference type="InterPro" id="IPR016181">
    <property type="entry name" value="Acyl_CoA_acyltransferase"/>
</dbReference>